<dbReference type="EMBL" id="FNUK01000001">
    <property type="protein sequence ID" value="SEF38547.1"/>
    <property type="molecule type" value="Genomic_DNA"/>
</dbReference>
<dbReference type="PANTHER" id="PTHR33677">
    <property type="entry name" value="TRANSCRIPTIONAL REPRESSOR FRMR-RELATED"/>
    <property type="match status" value="1"/>
</dbReference>
<evidence type="ECO:0000256" key="6">
    <source>
        <dbReference type="ARBA" id="ARBA00041544"/>
    </source>
</evidence>
<dbReference type="RefSeq" id="WP_103895045.1">
    <property type="nucleotide sequence ID" value="NZ_FNUK01000001.1"/>
</dbReference>
<reference evidence="8" key="1">
    <citation type="submission" date="2016-10" db="EMBL/GenBank/DDBJ databases">
        <authorList>
            <person name="Varghese N."/>
            <person name="Submissions S."/>
        </authorList>
    </citation>
    <scope>NUCLEOTIDE SEQUENCE [LARGE SCALE GENOMIC DNA]</scope>
    <source>
        <strain evidence="8">DSM 5463</strain>
    </source>
</reference>
<keyword evidence="3" id="KW-0963">Cytoplasm</keyword>
<accession>A0A1H5RLY7</accession>
<dbReference type="Gene3D" id="1.20.58.1000">
    <property type="entry name" value="Metal-sensitive repressor, helix protomer"/>
    <property type="match status" value="1"/>
</dbReference>
<protein>
    <recommendedName>
        <fullName evidence="5">Copper-sensing transcriptional repressor CsoR</fullName>
    </recommendedName>
    <alternativeName>
        <fullName evidence="6">Copper-sensitive operon repressor</fullName>
    </alternativeName>
</protein>
<evidence type="ECO:0000256" key="2">
    <source>
        <dbReference type="ARBA" id="ARBA00011738"/>
    </source>
</evidence>
<dbReference type="Proteomes" id="UP000242850">
    <property type="component" value="Unassembled WGS sequence"/>
</dbReference>
<dbReference type="OrthoDB" id="9811244at2"/>
<name>A0A1H5RLY7_9CLOT</name>
<dbReference type="GO" id="GO:0005737">
    <property type="term" value="C:cytoplasm"/>
    <property type="evidence" value="ECO:0007669"/>
    <property type="project" value="UniProtKB-SubCell"/>
</dbReference>
<dbReference type="Pfam" id="PF02583">
    <property type="entry name" value="Trns_repr_metal"/>
    <property type="match status" value="1"/>
</dbReference>
<evidence type="ECO:0000256" key="4">
    <source>
        <dbReference type="ARBA" id="ARBA00022723"/>
    </source>
</evidence>
<evidence type="ECO:0000256" key="3">
    <source>
        <dbReference type="ARBA" id="ARBA00022490"/>
    </source>
</evidence>
<evidence type="ECO:0000256" key="5">
    <source>
        <dbReference type="ARBA" id="ARBA00039938"/>
    </source>
</evidence>
<gene>
    <name evidence="7" type="ORF">SAMN05660865_00009</name>
</gene>
<organism evidence="7 8">
    <name type="scientific">Caloramator fervidus</name>
    <dbReference type="NCBI Taxonomy" id="29344"/>
    <lineage>
        <taxon>Bacteria</taxon>
        <taxon>Bacillati</taxon>
        <taxon>Bacillota</taxon>
        <taxon>Clostridia</taxon>
        <taxon>Eubacteriales</taxon>
        <taxon>Clostridiaceae</taxon>
        <taxon>Caloramator</taxon>
    </lineage>
</organism>
<evidence type="ECO:0000256" key="1">
    <source>
        <dbReference type="ARBA" id="ARBA00004496"/>
    </source>
</evidence>
<dbReference type="PANTHER" id="PTHR33677:SF4">
    <property type="entry name" value="COPPER-SENSING TRANSCRIPTIONAL REPRESSOR CSOR"/>
    <property type="match status" value="1"/>
</dbReference>
<dbReference type="InterPro" id="IPR003735">
    <property type="entry name" value="Metal_Tscrpt_repr"/>
</dbReference>
<keyword evidence="8" id="KW-1185">Reference proteome</keyword>
<keyword evidence="7" id="KW-0238">DNA-binding</keyword>
<keyword evidence="4" id="KW-0479">Metal-binding</keyword>
<evidence type="ECO:0000313" key="7">
    <source>
        <dbReference type="EMBL" id="SEF38547.1"/>
    </source>
</evidence>
<dbReference type="GO" id="GO:0045892">
    <property type="term" value="P:negative regulation of DNA-templated transcription"/>
    <property type="evidence" value="ECO:0007669"/>
    <property type="project" value="UniProtKB-ARBA"/>
</dbReference>
<dbReference type="AlphaFoldDB" id="A0A1H5RLY7"/>
<proteinExistence type="predicted"/>
<dbReference type="InterPro" id="IPR038390">
    <property type="entry name" value="Metal_Tscrpt_repr_sf"/>
</dbReference>
<comment type="subcellular location">
    <subcellularLocation>
        <location evidence="1">Cytoplasm</location>
    </subcellularLocation>
</comment>
<evidence type="ECO:0000313" key="8">
    <source>
        <dbReference type="Proteomes" id="UP000242850"/>
    </source>
</evidence>
<comment type="subunit">
    <text evidence="2">Homodimer.</text>
</comment>
<dbReference type="GO" id="GO:0046872">
    <property type="term" value="F:metal ion binding"/>
    <property type="evidence" value="ECO:0007669"/>
    <property type="project" value="UniProtKB-KW"/>
</dbReference>
<sequence length="85" mass="9803">MDREEAIKYLKTAKGQIDGIIKMIEEGRYCIDISNQILAAQSILKKANMIILKKHLNTCVRLAFIENNAEEKIEEIIEIIEKLSR</sequence>
<dbReference type="GO" id="GO:0003677">
    <property type="term" value="F:DNA binding"/>
    <property type="evidence" value="ECO:0007669"/>
    <property type="project" value="UniProtKB-KW"/>
</dbReference>